<reference evidence="1" key="1">
    <citation type="submission" date="2022-03" db="EMBL/GenBank/DDBJ databases">
        <authorList>
            <person name="Martin C."/>
        </authorList>
    </citation>
    <scope>NUCLEOTIDE SEQUENCE</scope>
</reference>
<name>A0A8S4Q7Y5_OWEFU</name>
<keyword evidence="2" id="KW-1185">Reference proteome</keyword>
<sequence length="111" mass="12227">MPSLIKNYFSQPLHLRISYPPGLLQYSLASILSTPTPSTSNSPTQHEEVCICGRSSEGLVALLSTILTNCNEEEERMMPSFGSCFIAFQVLNDISTGDPLDYAGYQNGSFW</sequence>
<accession>A0A8S4Q7Y5</accession>
<organism evidence="1 2">
    <name type="scientific">Owenia fusiformis</name>
    <name type="common">Polychaete worm</name>
    <dbReference type="NCBI Taxonomy" id="6347"/>
    <lineage>
        <taxon>Eukaryota</taxon>
        <taxon>Metazoa</taxon>
        <taxon>Spiralia</taxon>
        <taxon>Lophotrochozoa</taxon>
        <taxon>Annelida</taxon>
        <taxon>Polychaeta</taxon>
        <taxon>Sedentaria</taxon>
        <taxon>Canalipalpata</taxon>
        <taxon>Sabellida</taxon>
        <taxon>Oweniida</taxon>
        <taxon>Oweniidae</taxon>
        <taxon>Owenia</taxon>
    </lineage>
</organism>
<dbReference type="EMBL" id="CAIIXF020000012">
    <property type="protein sequence ID" value="CAH1801989.1"/>
    <property type="molecule type" value="Genomic_DNA"/>
</dbReference>
<dbReference type="AlphaFoldDB" id="A0A8S4Q7Y5"/>
<comment type="caution">
    <text evidence="1">The sequence shown here is derived from an EMBL/GenBank/DDBJ whole genome shotgun (WGS) entry which is preliminary data.</text>
</comment>
<protein>
    <submittedName>
        <fullName evidence="1">Uncharacterized protein</fullName>
    </submittedName>
</protein>
<evidence type="ECO:0000313" key="1">
    <source>
        <dbReference type="EMBL" id="CAH1801989.1"/>
    </source>
</evidence>
<evidence type="ECO:0000313" key="2">
    <source>
        <dbReference type="Proteomes" id="UP000749559"/>
    </source>
</evidence>
<dbReference type="Proteomes" id="UP000749559">
    <property type="component" value="Unassembled WGS sequence"/>
</dbReference>
<gene>
    <name evidence="1" type="ORF">OFUS_LOCUS25715</name>
</gene>
<proteinExistence type="predicted"/>